<sequence>MPGNLEDRYIRLEELSHVCINIDLRRHWRQDTLDCQQRTRARPEARYCDGQLYHYFLVMQLHEQVHSRLCNRITGCTLLAMHEISLSAMIRRPTMSSSMQPDCNVHGLRASLACCGRSRTLSRNTSLYENTFKDLEDGVFMNLTKRHRDLSMLHVPRRKCLGKELFSLCTSTSSRSLFTMKILRHRLLCEFFKSFCTSTQPQLSTHCRTASR</sequence>
<dbReference type="AlphaFoldDB" id="A0AAD4DWU4"/>
<evidence type="ECO:0000313" key="1">
    <source>
        <dbReference type="EMBL" id="KAG1895325.1"/>
    </source>
</evidence>
<accession>A0AAD4DWU4</accession>
<comment type="caution">
    <text evidence="1">The sequence shown here is derived from an EMBL/GenBank/DDBJ whole genome shotgun (WGS) entry which is preliminary data.</text>
</comment>
<proteinExistence type="predicted"/>
<protein>
    <submittedName>
        <fullName evidence="1">Uncharacterized protein</fullName>
    </submittedName>
</protein>
<gene>
    <name evidence="1" type="ORF">F5891DRAFT_1175738</name>
</gene>
<organism evidence="1 2">
    <name type="scientific">Suillus fuscotomentosus</name>
    <dbReference type="NCBI Taxonomy" id="1912939"/>
    <lineage>
        <taxon>Eukaryota</taxon>
        <taxon>Fungi</taxon>
        <taxon>Dikarya</taxon>
        <taxon>Basidiomycota</taxon>
        <taxon>Agaricomycotina</taxon>
        <taxon>Agaricomycetes</taxon>
        <taxon>Agaricomycetidae</taxon>
        <taxon>Boletales</taxon>
        <taxon>Suillineae</taxon>
        <taxon>Suillaceae</taxon>
        <taxon>Suillus</taxon>
    </lineage>
</organism>
<dbReference type="EMBL" id="JABBWK010000068">
    <property type="protein sequence ID" value="KAG1895325.1"/>
    <property type="molecule type" value="Genomic_DNA"/>
</dbReference>
<keyword evidence="2" id="KW-1185">Reference proteome</keyword>
<reference evidence="1" key="1">
    <citation type="journal article" date="2020" name="New Phytol.">
        <title>Comparative genomics reveals dynamic genome evolution in host specialist ectomycorrhizal fungi.</title>
        <authorList>
            <person name="Lofgren L.A."/>
            <person name="Nguyen N.H."/>
            <person name="Vilgalys R."/>
            <person name="Ruytinx J."/>
            <person name="Liao H.L."/>
            <person name="Branco S."/>
            <person name="Kuo A."/>
            <person name="LaButti K."/>
            <person name="Lipzen A."/>
            <person name="Andreopoulos W."/>
            <person name="Pangilinan J."/>
            <person name="Riley R."/>
            <person name="Hundley H."/>
            <person name="Na H."/>
            <person name="Barry K."/>
            <person name="Grigoriev I.V."/>
            <person name="Stajich J.E."/>
            <person name="Kennedy P.G."/>
        </authorList>
    </citation>
    <scope>NUCLEOTIDE SEQUENCE</scope>
    <source>
        <strain evidence="1">FC203</strain>
    </source>
</reference>
<dbReference type="GeneID" id="64660030"/>
<name>A0AAD4DWU4_9AGAM</name>
<evidence type="ECO:0000313" key="2">
    <source>
        <dbReference type="Proteomes" id="UP001195769"/>
    </source>
</evidence>
<dbReference type="RefSeq" id="XP_041220901.1">
    <property type="nucleotide sequence ID" value="XM_041365732.1"/>
</dbReference>
<dbReference type="Proteomes" id="UP001195769">
    <property type="component" value="Unassembled WGS sequence"/>
</dbReference>